<evidence type="ECO:0000256" key="1">
    <source>
        <dbReference type="SAM" id="MobiDB-lite"/>
    </source>
</evidence>
<dbReference type="PANTHER" id="PTHR12243">
    <property type="entry name" value="MADF DOMAIN TRANSCRIPTION FACTOR"/>
    <property type="match status" value="1"/>
</dbReference>
<dbReference type="InterPro" id="IPR006578">
    <property type="entry name" value="MADF-dom"/>
</dbReference>
<dbReference type="GO" id="GO:0005667">
    <property type="term" value="C:transcription regulator complex"/>
    <property type="evidence" value="ECO:0007669"/>
    <property type="project" value="TreeGrafter"/>
</dbReference>
<keyword evidence="4" id="KW-1185">Reference proteome</keyword>
<dbReference type="GO" id="GO:0005634">
    <property type="term" value="C:nucleus"/>
    <property type="evidence" value="ECO:0007669"/>
    <property type="project" value="TreeGrafter"/>
</dbReference>
<gene>
    <name evidence="3" type="ORF">RI129_007119</name>
</gene>
<organism evidence="3 4">
    <name type="scientific">Pyrocoelia pectoralis</name>
    <dbReference type="NCBI Taxonomy" id="417401"/>
    <lineage>
        <taxon>Eukaryota</taxon>
        <taxon>Metazoa</taxon>
        <taxon>Ecdysozoa</taxon>
        <taxon>Arthropoda</taxon>
        <taxon>Hexapoda</taxon>
        <taxon>Insecta</taxon>
        <taxon>Pterygota</taxon>
        <taxon>Neoptera</taxon>
        <taxon>Endopterygota</taxon>
        <taxon>Coleoptera</taxon>
        <taxon>Polyphaga</taxon>
        <taxon>Elateriformia</taxon>
        <taxon>Elateroidea</taxon>
        <taxon>Lampyridae</taxon>
        <taxon>Lampyrinae</taxon>
        <taxon>Pyrocoelia</taxon>
    </lineage>
</organism>
<dbReference type="Proteomes" id="UP001329430">
    <property type="component" value="Chromosome 5"/>
</dbReference>
<accession>A0AAN7VFZ8</accession>
<dbReference type="PANTHER" id="PTHR12243:SF69">
    <property type="entry name" value="SI:CH73-59F11.3"/>
    <property type="match status" value="1"/>
</dbReference>
<feature type="domain" description="MADF" evidence="2">
    <location>
        <begin position="131"/>
        <end position="228"/>
    </location>
</feature>
<proteinExistence type="predicted"/>
<comment type="caution">
    <text evidence="3">The sequence shown here is derived from an EMBL/GenBank/DDBJ whole genome shotgun (WGS) entry which is preliminary data.</text>
</comment>
<protein>
    <recommendedName>
        <fullName evidence="2">MADF domain-containing protein</fullName>
    </recommendedName>
</protein>
<feature type="region of interest" description="Disordered" evidence="1">
    <location>
        <begin position="237"/>
        <end position="265"/>
    </location>
</feature>
<dbReference type="Pfam" id="PF10545">
    <property type="entry name" value="MADF_DNA_bdg"/>
    <property type="match status" value="1"/>
</dbReference>
<dbReference type="SMART" id="SM00595">
    <property type="entry name" value="MADF"/>
    <property type="match status" value="1"/>
</dbReference>
<evidence type="ECO:0000259" key="2">
    <source>
        <dbReference type="PROSITE" id="PS51029"/>
    </source>
</evidence>
<evidence type="ECO:0000313" key="3">
    <source>
        <dbReference type="EMBL" id="KAK5643274.1"/>
    </source>
</evidence>
<dbReference type="InterPro" id="IPR039353">
    <property type="entry name" value="TF_Adf1"/>
</dbReference>
<dbReference type="GO" id="GO:0006357">
    <property type="term" value="P:regulation of transcription by RNA polymerase II"/>
    <property type="evidence" value="ECO:0007669"/>
    <property type="project" value="TreeGrafter"/>
</dbReference>
<sequence>MKQTAVRLLPHGSVNTDTYYSLTNEMLYNFKGLFQGHYGRSWSNFNNLPVKTLKSINVAIVAMEHYKCGYCGWLIEQHCEDYLQHHCFANKTKLGEPLQLMSDENNILTMYVPDDLAAAGASEAHGCMEETLISEVMTRRPLWDHSTSRAERHQAKLKDLWNEIFNIFEGKFDVEYLKKKWRQLRDEYMRARKKEKTYIPSGSGADAHGFKTKFKFYALMTFLSDSLEVHPTQSNITEDLLSPSSTSSASASSNTESCLGKKRKNTSEEVEREILQVLREPIQQPDGVDGFLLMLGEGCRRLPYPNRSRLQIKILTMLQNELDNI</sequence>
<evidence type="ECO:0000313" key="4">
    <source>
        <dbReference type="Proteomes" id="UP001329430"/>
    </source>
</evidence>
<name>A0AAN7VFZ8_9COLE</name>
<reference evidence="3 4" key="1">
    <citation type="journal article" date="2024" name="Insects">
        <title>An Improved Chromosome-Level Genome Assembly of the Firefly Pyrocoelia pectoralis.</title>
        <authorList>
            <person name="Fu X."/>
            <person name="Meyer-Rochow V.B."/>
            <person name="Ballantyne L."/>
            <person name="Zhu X."/>
        </authorList>
    </citation>
    <scope>NUCLEOTIDE SEQUENCE [LARGE SCALE GENOMIC DNA]</scope>
    <source>
        <strain evidence="3">XCY_ONT2</strain>
    </source>
</reference>
<dbReference type="EMBL" id="JAVRBK010000005">
    <property type="protein sequence ID" value="KAK5643274.1"/>
    <property type="molecule type" value="Genomic_DNA"/>
</dbReference>
<feature type="compositionally biased region" description="Low complexity" evidence="1">
    <location>
        <begin position="242"/>
        <end position="257"/>
    </location>
</feature>
<dbReference type="AlphaFoldDB" id="A0AAN7VFZ8"/>
<dbReference type="PROSITE" id="PS51029">
    <property type="entry name" value="MADF"/>
    <property type="match status" value="1"/>
</dbReference>